<feature type="signal peptide" evidence="1">
    <location>
        <begin position="1"/>
        <end position="24"/>
    </location>
</feature>
<reference evidence="3" key="1">
    <citation type="submission" date="2024-07" db="EMBL/GenBank/DDBJ databases">
        <title>Complete genome sequence of Verrucomicrobiaceae bacterium NT6N.</title>
        <authorList>
            <person name="Huang C."/>
            <person name="Takami H."/>
            <person name="Hamasaki K."/>
        </authorList>
    </citation>
    <scope>NUCLEOTIDE SEQUENCE</scope>
    <source>
        <strain evidence="3">NT6N</strain>
    </source>
</reference>
<protein>
    <submittedName>
        <fullName evidence="3">CHRD domain-containing protein</fullName>
    </submittedName>
</protein>
<dbReference type="KEGG" id="osu:NT6N_15250"/>
<gene>
    <name evidence="3" type="ORF">NT6N_15250</name>
</gene>
<sequence>MHTRRSLTLVAIGVSLMASPPTQAATILFNLEGLAGTGLLPGNEVPSAIGTGSGGILTGISFDTDTSILSLDVGWGSGNGFSDMTGAATVMHLHGPADFASNAGVKYGLDGLAGFDSSASSGGFTGTVTIAGGDVADLQNGLFYINVHTSMNPGGELRGNLVLVPEPSSTALLGLGCLAMAFRRRRA</sequence>
<dbReference type="InterPro" id="IPR013424">
    <property type="entry name" value="Ice-binding_C"/>
</dbReference>
<dbReference type="Pfam" id="PF07452">
    <property type="entry name" value="CHRD"/>
    <property type="match status" value="1"/>
</dbReference>
<dbReference type="Pfam" id="PF07589">
    <property type="entry name" value="PEP-CTERM"/>
    <property type="match status" value="1"/>
</dbReference>
<organism evidence="3">
    <name type="scientific">Oceaniferula spumae</name>
    <dbReference type="NCBI Taxonomy" id="2979115"/>
    <lineage>
        <taxon>Bacteria</taxon>
        <taxon>Pseudomonadati</taxon>
        <taxon>Verrucomicrobiota</taxon>
        <taxon>Verrucomicrobiia</taxon>
        <taxon>Verrucomicrobiales</taxon>
        <taxon>Verrucomicrobiaceae</taxon>
        <taxon>Oceaniferula</taxon>
    </lineage>
</organism>
<feature type="domain" description="CHRD" evidence="2">
    <location>
        <begin position="37"/>
        <end position="163"/>
    </location>
</feature>
<dbReference type="AlphaFoldDB" id="A0AAT9FKI8"/>
<evidence type="ECO:0000313" key="3">
    <source>
        <dbReference type="EMBL" id="BDS06485.1"/>
    </source>
</evidence>
<accession>A0AAT9FKI8</accession>
<dbReference type="SMART" id="SM00754">
    <property type="entry name" value="CHRD"/>
    <property type="match status" value="1"/>
</dbReference>
<evidence type="ECO:0000256" key="1">
    <source>
        <dbReference type="SAM" id="SignalP"/>
    </source>
</evidence>
<dbReference type="InterPro" id="IPR010895">
    <property type="entry name" value="CHRD"/>
</dbReference>
<dbReference type="EMBL" id="AP026866">
    <property type="protein sequence ID" value="BDS06485.1"/>
    <property type="molecule type" value="Genomic_DNA"/>
</dbReference>
<keyword evidence="1" id="KW-0732">Signal</keyword>
<dbReference type="NCBIfam" id="TIGR02595">
    <property type="entry name" value="PEP_CTERM"/>
    <property type="match status" value="1"/>
</dbReference>
<name>A0AAT9FKI8_9BACT</name>
<feature type="chain" id="PRO_5043624964" evidence="1">
    <location>
        <begin position="25"/>
        <end position="187"/>
    </location>
</feature>
<evidence type="ECO:0000259" key="2">
    <source>
        <dbReference type="SMART" id="SM00754"/>
    </source>
</evidence>
<proteinExistence type="predicted"/>